<keyword evidence="6" id="KW-1185">Reference proteome</keyword>
<keyword evidence="4" id="KW-0812">Transmembrane</keyword>
<feature type="transmembrane region" description="Helical" evidence="4">
    <location>
        <begin position="331"/>
        <end position="349"/>
    </location>
</feature>
<proteinExistence type="inferred from homology"/>
<dbReference type="EMBL" id="JASJOU010000003">
    <property type="protein sequence ID" value="MDJ1501456.1"/>
    <property type="molecule type" value="Genomic_DNA"/>
</dbReference>
<feature type="transmembrane region" description="Helical" evidence="4">
    <location>
        <begin position="305"/>
        <end position="325"/>
    </location>
</feature>
<dbReference type="GO" id="GO:0016757">
    <property type="term" value="F:glycosyltransferase activity"/>
    <property type="evidence" value="ECO:0007669"/>
    <property type="project" value="UniProtKB-KW"/>
</dbReference>
<dbReference type="AlphaFoldDB" id="A0AAE3R0K2"/>
<reference evidence="5" key="1">
    <citation type="submission" date="2023-05" db="EMBL/GenBank/DDBJ databases">
        <authorList>
            <person name="Zhang X."/>
        </authorList>
    </citation>
    <scope>NUCLEOTIDE SEQUENCE</scope>
    <source>
        <strain evidence="5">BD1B2-1</strain>
    </source>
</reference>
<keyword evidence="4" id="KW-1133">Transmembrane helix</keyword>
<gene>
    <name evidence="5" type="ORF">QNI22_12395</name>
</gene>
<protein>
    <submittedName>
        <fullName evidence="5">Glycosyltransferase</fullName>
        <ecNumber evidence="5">2.4.-.-</ecNumber>
    </submittedName>
</protein>
<dbReference type="RefSeq" id="WP_314510935.1">
    <property type="nucleotide sequence ID" value="NZ_JASJOU010000003.1"/>
</dbReference>
<comment type="caution">
    <text evidence="5">The sequence shown here is derived from an EMBL/GenBank/DDBJ whole genome shotgun (WGS) entry which is preliminary data.</text>
</comment>
<evidence type="ECO:0000256" key="3">
    <source>
        <dbReference type="ARBA" id="ARBA00022679"/>
    </source>
</evidence>
<evidence type="ECO:0000313" key="6">
    <source>
        <dbReference type="Proteomes" id="UP001232063"/>
    </source>
</evidence>
<evidence type="ECO:0000313" key="5">
    <source>
        <dbReference type="EMBL" id="MDJ1501456.1"/>
    </source>
</evidence>
<keyword evidence="3 5" id="KW-0808">Transferase</keyword>
<name>A0AAE3R0K2_9BACT</name>
<accession>A0AAE3R0K2</accession>
<keyword evidence="4" id="KW-0472">Membrane</keyword>
<dbReference type="Pfam" id="PF13641">
    <property type="entry name" value="Glyco_tranf_2_3"/>
    <property type="match status" value="1"/>
</dbReference>
<dbReference type="PANTHER" id="PTHR43630">
    <property type="entry name" value="POLY-BETA-1,6-N-ACETYL-D-GLUCOSAMINE SYNTHASE"/>
    <property type="match status" value="1"/>
</dbReference>
<evidence type="ECO:0000256" key="1">
    <source>
        <dbReference type="ARBA" id="ARBA00006739"/>
    </source>
</evidence>
<evidence type="ECO:0000256" key="4">
    <source>
        <dbReference type="SAM" id="Phobius"/>
    </source>
</evidence>
<feature type="transmembrane region" description="Helical" evidence="4">
    <location>
        <begin position="12"/>
        <end position="36"/>
    </location>
</feature>
<comment type="similarity">
    <text evidence="1">Belongs to the glycosyltransferase 2 family.</text>
</comment>
<dbReference type="PANTHER" id="PTHR43630:SF1">
    <property type="entry name" value="POLY-BETA-1,6-N-ACETYL-D-GLUCOSAMINE SYNTHASE"/>
    <property type="match status" value="1"/>
</dbReference>
<keyword evidence="2 5" id="KW-0328">Glycosyltransferase</keyword>
<organism evidence="5 6">
    <name type="scientific">Xanthocytophaga agilis</name>
    <dbReference type="NCBI Taxonomy" id="3048010"/>
    <lineage>
        <taxon>Bacteria</taxon>
        <taxon>Pseudomonadati</taxon>
        <taxon>Bacteroidota</taxon>
        <taxon>Cytophagia</taxon>
        <taxon>Cytophagales</taxon>
        <taxon>Rhodocytophagaceae</taxon>
        <taxon>Xanthocytophaga</taxon>
    </lineage>
</organism>
<dbReference type="EC" id="2.4.-.-" evidence="5"/>
<dbReference type="Gene3D" id="3.90.550.10">
    <property type="entry name" value="Spore Coat Polysaccharide Biosynthesis Protein SpsA, Chain A"/>
    <property type="match status" value="1"/>
</dbReference>
<sequence>MSILETVIQVILYVTAGYLAFHTVYLLFFAVAGHFYKEGIKANKPIYKNRPICVLIPAYKEDAVILETAQKALKHNYAGDFRVVVIADQLQAFTLQTLRSLGAEVIEVHFEKSTKGKALRYAIDLLPEHIYPIAVILDADNIMSDGFLNQVDIAFDNGYRVVQGHRTAKNVDTSFALLDACNEEVNNHIFRKGHRAVGLSSALIGSGMAFEFTYLKKLLADIGETAGEDKELDIRVLRDKVTIHYLETGWVYDEKVSSAQVFTKQRTRWIATQIDFVGGHLSAGLYQLLFNGNVAFFDKIVQSLLLPRVLLMGILTGITFLSIFLPWGPSFLFWFSLLILTGSALLIALPKRFYNKQLWHALGNLPVALKAMSIALIRSRKAGNTFIHTPHTSTSNAKL</sequence>
<evidence type="ECO:0000256" key="2">
    <source>
        <dbReference type="ARBA" id="ARBA00022676"/>
    </source>
</evidence>
<dbReference type="Proteomes" id="UP001232063">
    <property type="component" value="Unassembled WGS sequence"/>
</dbReference>
<dbReference type="InterPro" id="IPR029044">
    <property type="entry name" value="Nucleotide-diphossugar_trans"/>
</dbReference>
<dbReference type="SUPFAM" id="SSF53448">
    <property type="entry name" value="Nucleotide-diphospho-sugar transferases"/>
    <property type="match status" value="1"/>
</dbReference>